<keyword evidence="3 8" id="KW-0812">Transmembrane</keyword>
<evidence type="ECO:0000256" key="8">
    <source>
        <dbReference type="SAM" id="Phobius"/>
    </source>
</evidence>
<organism evidence="10 11">
    <name type="scientific">Halopolyspora algeriensis</name>
    <dbReference type="NCBI Taxonomy" id="1500506"/>
    <lineage>
        <taxon>Bacteria</taxon>
        <taxon>Bacillati</taxon>
        <taxon>Actinomycetota</taxon>
        <taxon>Actinomycetes</taxon>
        <taxon>Actinomycetes incertae sedis</taxon>
        <taxon>Halopolyspora</taxon>
    </lineage>
</organism>
<comment type="pathway">
    <text evidence="2">Carotenoid biosynthesis.</text>
</comment>
<dbReference type="GO" id="GO:0016117">
    <property type="term" value="P:carotenoid biosynthetic process"/>
    <property type="evidence" value="ECO:0007669"/>
    <property type="project" value="UniProtKB-KW"/>
</dbReference>
<evidence type="ECO:0000256" key="5">
    <source>
        <dbReference type="ARBA" id="ARBA00022989"/>
    </source>
</evidence>
<feature type="domain" description="Lycopene cyclase" evidence="9">
    <location>
        <begin position="24"/>
        <end position="112"/>
    </location>
</feature>
<evidence type="ECO:0000256" key="7">
    <source>
        <dbReference type="ARBA" id="ARBA00023235"/>
    </source>
</evidence>
<feature type="transmembrane region" description="Helical" evidence="8">
    <location>
        <begin position="20"/>
        <end position="39"/>
    </location>
</feature>
<keyword evidence="11" id="KW-1185">Reference proteome</keyword>
<dbReference type="EMBL" id="QPJC01000002">
    <property type="protein sequence ID" value="RCW46169.1"/>
    <property type="molecule type" value="Genomic_DNA"/>
</dbReference>
<evidence type="ECO:0000256" key="6">
    <source>
        <dbReference type="ARBA" id="ARBA00023136"/>
    </source>
</evidence>
<sequence length="120" mass="13587">MPERTCSTPPGSGDPVLWEYTVPAVAAVVVVVAGELLWLRTGLFRRPAYWLSMLIMLAFQIPVDGWLTKLSAPIVRYAPQVMTGLRAPWDIPVEDFLFGFALITATLLLWEHHRRAREVR</sequence>
<comment type="caution">
    <text evidence="10">The sequence shown here is derived from an EMBL/GenBank/DDBJ whole genome shotgun (WGS) entry which is preliminary data.</text>
</comment>
<feature type="transmembrane region" description="Helical" evidence="8">
    <location>
        <begin position="87"/>
        <end position="110"/>
    </location>
</feature>
<accession>A0A368VWE2</accession>
<feature type="transmembrane region" description="Helical" evidence="8">
    <location>
        <begin position="48"/>
        <end position="67"/>
    </location>
</feature>
<evidence type="ECO:0000259" key="9">
    <source>
        <dbReference type="Pfam" id="PF18916"/>
    </source>
</evidence>
<keyword evidence="6 8" id="KW-0472">Membrane</keyword>
<dbReference type="Pfam" id="PF18916">
    <property type="entry name" value="Lycopene_cyc"/>
    <property type="match status" value="1"/>
</dbReference>
<name>A0A368VWE2_9ACTN</name>
<keyword evidence="5 8" id="KW-1133">Transmembrane helix</keyword>
<evidence type="ECO:0000256" key="3">
    <source>
        <dbReference type="ARBA" id="ARBA00022692"/>
    </source>
</evidence>
<gene>
    <name evidence="10" type="ORF">DFQ14_102472</name>
</gene>
<evidence type="ECO:0000256" key="1">
    <source>
        <dbReference type="ARBA" id="ARBA00004141"/>
    </source>
</evidence>
<dbReference type="GO" id="GO:0016020">
    <property type="term" value="C:membrane"/>
    <property type="evidence" value="ECO:0007669"/>
    <property type="project" value="UniProtKB-SubCell"/>
</dbReference>
<evidence type="ECO:0000256" key="2">
    <source>
        <dbReference type="ARBA" id="ARBA00004829"/>
    </source>
</evidence>
<protein>
    <submittedName>
        <fullName evidence="10">Lycopene cyclase domain-containing protein</fullName>
    </submittedName>
</protein>
<dbReference type="GO" id="GO:0016872">
    <property type="term" value="F:intramolecular lyase activity"/>
    <property type="evidence" value="ECO:0007669"/>
    <property type="project" value="InterPro"/>
</dbReference>
<proteinExistence type="predicted"/>
<dbReference type="GO" id="GO:0045436">
    <property type="term" value="F:lycopene beta cyclase activity"/>
    <property type="evidence" value="ECO:0007669"/>
    <property type="project" value="UniProtKB-ARBA"/>
</dbReference>
<keyword evidence="4" id="KW-0125">Carotenoid biosynthesis</keyword>
<evidence type="ECO:0000313" key="11">
    <source>
        <dbReference type="Proteomes" id="UP000253495"/>
    </source>
</evidence>
<evidence type="ECO:0000256" key="4">
    <source>
        <dbReference type="ARBA" id="ARBA00022746"/>
    </source>
</evidence>
<dbReference type="AlphaFoldDB" id="A0A368VWE2"/>
<dbReference type="InterPro" id="IPR017825">
    <property type="entry name" value="Lycopene_cyclase_dom"/>
</dbReference>
<evidence type="ECO:0000313" key="10">
    <source>
        <dbReference type="EMBL" id="RCW46169.1"/>
    </source>
</evidence>
<dbReference type="Proteomes" id="UP000253495">
    <property type="component" value="Unassembled WGS sequence"/>
</dbReference>
<reference evidence="10 11" key="1">
    <citation type="submission" date="2018-07" db="EMBL/GenBank/DDBJ databases">
        <title>Genomic Encyclopedia of Type Strains, Phase III (KMG-III): the genomes of soil and plant-associated and newly described type strains.</title>
        <authorList>
            <person name="Whitman W."/>
        </authorList>
    </citation>
    <scope>NUCLEOTIDE SEQUENCE [LARGE SCALE GENOMIC DNA]</scope>
    <source>
        <strain evidence="10 11">CECT 8575</strain>
    </source>
</reference>
<keyword evidence="7" id="KW-0413">Isomerase</keyword>
<dbReference type="NCBIfam" id="TIGR03462">
    <property type="entry name" value="CarR_dom_SF"/>
    <property type="match status" value="1"/>
</dbReference>
<comment type="subcellular location">
    <subcellularLocation>
        <location evidence="1">Membrane</location>
        <topology evidence="1">Multi-pass membrane protein</topology>
    </subcellularLocation>
</comment>